<keyword evidence="2 9" id="KW-0699">rRNA-binding</keyword>
<dbReference type="GO" id="GO:0019843">
    <property type="term" value="F:rRNA binding"/>
    <property type="evidence" value="ECO:0007669"/>
    <property type="project" value="UniProtKB-UniRule"/>
</dbReference>
<evidence type="ECO:0000256" key="3">
    <source>
        <dbReference type="ARBA" id="ARBA00022884"/>
    </source>
</evidence>
<dbReference type="InterPro" id="IPR018280">
    <property type="entry name" value="Ribosomal_uS3_CS"/>
</dbReference>
<gene>
    <name evidence="9 12" type="primary">rpsC</name>
    <name evidence="12" type="ORF">P3F81_09290</name>
</gene>
<evidence type="ECO:0000256" key="2">
    <source>
        <dbReference type="ARBA" id="ARBA00022730"/>
    </source>
</evidence>
<dbReference type="SMART" id="SM00322">
    <property type="entry name" value="KH"/>
    <property type="match status" value="1"/>
</dbReference>
<dbReference type="Pfam" id="PF07650">
    <property type="entry name" value="KH_2"/>
    <property type="match status" value="1"/>
</dbReference>
<protein>
    <recommendedName>
        <fullName evidence="7 9">Small ribosomal subunit protein uS3</fullName>
    </recommendedName>
</protein>
<reference evidence="12" key="1">
    <citation type="submission" date="2023-03" db="EMBL/GenBank/DDBJ databases">
        <title>Selenobaculum gbiensis gen. nov. sp. nov., a new bacterium isolated from the gut microbiota of IBD patient.</title>
        <authorList>
            <person name="Yeo S."/>
            <person name="Park H."/>
            <person name="Huh C.S."/>
        </authorList>
    </citation>
    <scope>NUCLEOTIDE SEQUENCE</scope>
    <source>
        <strain evidence="12">ICN-92133</strain>
    </source>
</reference>
<evidence type="ECO:0000256" key="5">
    <source>
        <dbReference type="ARBA" id="ARBA00023274"/>
    </source>
</evidence>
<organism evidence="12 13">
    <name type="scientific">Selenobaculum gibii</name>
    <dbReference type="NCBI Taxonomy" id="3054208"/>
    <lineage>
        <taxon>Bacteria</taxon>
        <taxon>Bacillati</taxon>
        <taxon>Bacillota</taxon>
        <taxon>Negativicutes</taxon>
        <taxon>Selenomonadales</taxon>
        <taxon>Selenomonadaceae</taxon>
        <taxon>Selenobaculum</taxon>
    </lineage>
</organism>
<dbReference type="InterPro" id="IPR036419">
    <property type="entry name" value="Ribosomal_S3_C_sf"/>
</dbReference>
<dbReference type="Pfam" id="PF00189">
    <property type="entry name" value="Ribosomal_S3_C"/>
    <property type="match status" value="1"/>
</dbReference>
<dbReference type="Gene3D" id="3.30.1140.32">
    <property type="entry name" value="Ribosomal protein S3, C-terminal domain"/>
    <property type="match status" value="1"/>
</dbReference>
<dbReference type="PROSITE" id="PS00548">
    <property type="entry name" value="RIBOSOMAL_S3"/>
    <property type="match status" value="1"/>
</dbReference>
<keyword evidence="13" id="KW-1185">Reference proteome</keyword>
<dbReference type="NCBIfam" id="TIGR01009">
    <property type="entry name" value="rpsC_bact"/>
    <property type="match status" value="1"/>
</dbReference>
<dbReference type="HAMAP" id="MF_01309_B">
    <property type="entry name" value="Ribosomal_uS3_B"/>
    <property type="match status" value="1"/>
</dbReference>
<evidence type="ECO:0000259" key="11">
    <source>
        <dbReference type="PROSITE" id="PS50823"/>
    </source>
</evidence>
<comment type="similarity">
    <text evidence="1 9 10">Belongs to the universal ribosomal protein uS3 family.</text>
</comment>
<evidence type="ECO:0000256" key="8">
    <source>
        <dbReference type="ARBA" id="ARBA00063096"/>
    </source>
</evidence>
<feature type="domain" description="KH type-2" evidence="11">
    <location>
        <begin position="38"/>
        <end position="106"/>
    </location>
</feature>
<dbReference type="InterPro" id="IPR057258">
    <property type="entry name" value="Ribosomal_uS3"/>
</dbReference>
<dbReference type="InterPro" id="IPR005704">
    <property type="entry name" value="Ribosomal_uS3_bac-typ"/>
</dbReference>
<dbReference type="CDD" id="cd02412">
    <property type="entry name" value="KH-II_30S_S3"/>
    <property type="match status" value="1"/>
</dbReference>
<evidence type="ECO:0000256" key="6">
    <source>
        <dbReference type="ARBA" id="ARBA00024998"/>
    </source>
</evidence>
<dbReference type="GO" id="GO:0022627">
    <property type="term" value="C:cytosolic small ribosomal subunit"/>
    <property type="evidence" value="ECO:0007669"/>
    <property type="project" value="TreeGrafter"/>
</dbReference>
<evidence type="ECO:0000256" key="4">
    <source>
        <dbReference type="ARBA" id="ARBA00022980"/>
    </source>
</evidence>
<keyword evidence="5 9" id="KW-0687">Ribonucleoprotein</keyword>
<evidence type="ECO:0000256" key="10">
    <source>
        <dbReference type="RuleBase" id="RU003624"/>
    </source>
</evidence>
<accession>A0A9Y2AHJ1</accession>
<dbReference type="InterPro" id="IPR001351">
    <property type="entry name" value="Ribosomal_uS3_C"/>
</dbReference>
<dbReference type="PANTHER" id="PTHR11760:SF19">
    <property type="entry name" value="SMALL RIBOSOMAL SUBUNIT PROTEIN US3C"/>
    <property type="match status" value="1"/>
</dbReference>
<dbReference type="FunFam" id="3.30.300.20:FF:000001">
    <property type="entry name" value="30S ribosomal protein S3"/>
    <property type="match status" value="1"/>
</dbReference>
<dbReference type="PANTHER" id="PTHR11760">
    <property type="entry name" value="30S/40S RIBOSOMAL PROTEIN S3"/>
    <property type="match status" value="1"/>
</dbReference>
<name>A0A9Y2AHJ1_9FIRM</name>
<sequence length="223" mass="24552">MGQKVNPHGLRLGVVKTWDAKWYADKDYANNLHEDIKVRKYLKESLRTAGVSKIETERGQNRLKLTIHTAKPGMVIGRGGSGIETIKKGLKKLTTKHVDINIAEIKQPDLDSTLVAENIAAQLERRIAFRRAMKQAVGRTMRMGAKGIKVMVGGRLGGAEIARSESYREGSIPLHTLRADIDYGTAEAHTTYGLIGVKVWIFKGEVLPEVKRPAAAEVEGSEA</sequence>
<dbReference type="RefSeq" id="WP_147670330.1">
    <property type="nucleotide sequence ID" value="NZ_CP120678.1"/>
</dbReference>
<dbReference type="GO" id="GO:0003729">
    <property type="term" value="F:mRNA binding"/>
    <property type="evidence" value="ECO:0007669"/>
    <property type="project" value="UniProtKB-UniRule"/>
</dbReference>
<dbReference type="SUPFAM" id="SSF54821">
    <property type="entry name" value="Ribosomal protein S3 C-terminal domain"/>
    <property type="match status" value="1"/>
</dbReference>
<evidence type="ECO:0000313" key="12">
    <source>
        <dbReference type="EMBL" id="WIW70091.1"/>
    </source>
</evidence>
<keyword evidence="4 9" id="KW-0689">Ribosomal protein</keyword>
<dbReference type="InterPro" id="IPR015946">
    <property type="entry name" value="KH_dom-like_a/b"/>
</dbReference>
<dbReference type="GO" id="GO:0003735">
    <property type="term" value="F:structural constituent of ribosome"/>
    <property type="evidence" value="ECO:0007669"/>
    <property type="project" value="InterPro"/>
</dbReference>
<dbReference type="GO" id="GO:0006412">
    <property type="term" value="P:translation"/>
    <property type="evidence" value="ECO:0007669"/>
    <property type="project" value="UniProtKB-UniRule"/>
</dbReference>
<evidence type="ECO:0000256" key="7">
    <source>
        <dbReference type="ARBA" id="ARBA00035257"/>
    </source>
</evidence>
<dbReference type="FunFam" id="3.30.1140.32:FF:000001">
    <property type="entry name" value="30S ribosomal protein S3"/>
    <property type="match status" value="1"/>
</dbReference>
<evidence type="ECO:0000256" key="9">
    <source>
        <dbReference type="HAMAP-Rule" id="MF_01309"/>
    </source>
</evidence>
<keyword evidence="3 9" id="KW-0694">RNA-binding</keyword>
<dbReference type="SUPFAM" id="SSF54814">
    <property type="entry name" value="Prokaryotic type KH domain (KH-domain type II)"/>
    <property type="match status" value="1"/>
</dbReference>
<dbReference type="InterPro" id="IPR004087">
    <property type="entry name" value="KH_dom"/>
</dbReference>
<comment type="function">
    <text evidence="6 9">Binds the lower part of the 30S subunit head. Binds mRNA in the 70S ribosome, positioning it for translation.</text>
</comment>
<dbReference type="InterPro" id="IPR009019">
    <property type="entry name" value="KH_sf_prok-type"/>
</dbReference>
<dbReference type="PROSITE" id="PS50823">
    <property type="entry name" value="KH_TYPE_2"/>
    <property type="match status" value="1"/>
</dbReference>
<comment type="subunit">
    <text evidence="8 9">Part of the 30S ribosomal subunit. Forms a tight complex with proteins S10 and S14.</text>
</comment>
<dbReference type="EMBL" id="CP120678">
    <property type="protein sequence ID" value="WIW70091.1"/>
    <property type="molecule type" value="Genomic_DNA"/>
</dbReference>
<dbReference type="AlphaFoldDB" id="A0A9Y2AHJ1"/>
<proteinExistence type="inferred from homology"/>
<dbReference type="InterPro" id="IPR004044">
    <property type="entry name" value="KH_dom_type_2"/>
</dbReference>
<evidence type="ECO:0000256" key="1">
    <source>
        <dbReference type="ARBA" id="ARBA00010761"/>
    </source>
</evidence>
<dbReference type="Gene3D" id="3.30.300.20">
    <property type="match status" value="1"/>
</dbReference>
<dbReference type="KEGG" id="sgbi:P3F81_09290"/>
<dbReference type="Proteomes" id="UP001243623">
    <property type="component" value="Chromosome"/>
</dbReference>
<evidence type="ECO:0000313" key="13">
    <source>
        <dbReference type="Proteomes" id="UP001243623"/>
    </source>
</evidence>